<dbReference type="PANTHER" id="PTHR43649">
    <property type="entry name" value="ARABINOSE-BINDING PROTEIN-RELATED"/>
    <property type="match status" value="1"/>
</dbReference>
<sequence>MNVQKGTSSLLIAALTLTTAACGTGNTGAKDDGKLPASKSAEQKPVELTWYHVPADGPVGDAFQQQYGQLIAKKYPNLSFKVLVNKEENTLANVVVSKTNLDVMLASFASLPAVKDNGLLGDLSDLVKKHNFDLNRIETASLDMMRSLDTGKLVALPLYELRFVLYYNKDLFDKFGVPYPKNGLTWEEMIDVSKRMTRSEGGVTYRGYVGPPSNFINANQYGYDFIDAKTNRAIINTDNWKKIADKFIPIYTAPGYNAVKEAYGYDLFLKEKTAAMTSAYNSYAATVNANVPNWDAASFPEMGDLKGVASQPYPVVLTVPTTSQHRDEAFQAIAQLLTDEVQQERASKLAFLAPLKNPDVKSAFARDVADWKGKNISAVTAQKGPKTIAYNQYNTSAAAAIGNAMMAVIDGSKDINTALREEEEKLNKQITADEAAKK</sequence>
<feature type="chain" id="PRO_5039391433" evidence="1">
    <location>
        <begin position="21"/>
        <end position="438"/>
    </location>
</feature>
<organism evidence="2 3">
    <name type="scientific">Paenibacillus ginsengarvi</name>
    <dbReference type="NCBI Taxonomy" id="400777"/>
    <lineage>
        <taxon>Bacteria</taxon>
        <taxon>Bacillati</taxon>
        <taxon>Bacillota</taxon>
        <taxon>Bacilli</taxon>
        <taxon>Bacillales</taxon>
        <taxon>Paenibacillaceae</taxon>
        <taxon>Paenibacillus</taxon>
    </lineage>
</organism>
<dbReference type="PANTHER" id="PTHR43649:SF12">
    <property type="entry name" value="DIACETYLCHITOBIOSE BINDING PROTEIN DASA"/>
    <property type="match status" value="1"/>
</dbReference>
<evidence type="ECO:0000313" key="2">
    <source>
        <dbReference type="EMBL" id="RKN82237.1"/>
    </source>
</evidence>
<gene>
    <name evidence="2" type="ORF">D7M11_18015</name>
</gene>
<dbReference type="EMBL" id="RBAH01000012">
    <property type="protein sequence ID" value="RKN82237.1"/>
    <property type="molecule type" value="Genomic_DNA"/>
</dbReference>
<evidence type="ECO:0000256" key="1">
    <source>
        <dbReference type="SAM" id="SignalP"/>
    </source>
</evidence>
<dbReference type="Gene3D" id="3.40.190.10">
    <property type="entry name" value="Periplasmic binding protein-like II"/>
    <property type="match status" value="1"/>
</dbReference>
<feature type="signal peptide" evidence="1">
    <location>
        <begin position="1"/>
        <end position="20"/>
    </location>
</feature>
<dbReference type="InterPro" id="IPR050490">
    <property type="entry name" value="Bact_solute-bd_prot1"/>
</dbReference>
<dbReference type="OrthoDB" id="9808332at2"/>
<name>A0A3B0CEW8_9BACL</name>
<accession>A0A3B0CEW8</accession>
<keyword evidence="1" id="KW-0732">Signal</keyword>
<proteinExistence type="predicted"/>
<comment type="caution">
    <text evidence="2">The sequence shown here is derived from an EMBL/GenBank/DDBJ whole genome shotgun (WGS) entry which is preliminary data.</text>
</comment>
<dbReference type="Proteomes" id="UP000282311">
    <property type="component" value="Unassembled WGS sequence"/>
</dbReference>
<dbReference type="RefSeq" id="WP_120748620.1">
    <property type="nucleotide sequence ID" value="NZ_RBAH01000012.1"/>
</dbReference>
<keyword evidence="3" id="KW-1185">Reference proteome</keyword>
<dbReference type="SUPFAM" id="SSF53850">
    <property type="entry name" value="Periplasmic binding protein-like II"/>
    <property type="match status" value="1"/>
</dbReference>
<evidence type="ECO:0000313" key="3">
    <source>
        <dbReference type="Proteomes" id="UP000282311"/>
    </source>
</evidence>
<dbReference type="PROSITE" id="PS51257">
    <property type="entry name" value="PROKAR_LIPOPROTEIN"/>
    <property type="match status" value="1"/>
</dbReference>
<dbReference type="AlphaFoldDB" id="A0A3B0CEW8"/>
<protein>
    <submittedName>
        <fullName evidence="2">Extracellular solute-binding protein</fullName>
    </submittedName>
</protein>
<reference evidence="2 3" key="1">
    <citation type="journal article" date="2007" name="Int. J. Syst. Evol. Microbiol.">
        <title>Paenibacillus ginsengarvi sp. nov., isolated from soil from ginseng cultivation.</title>
        <authorList>
            <person name="Yoon M.H."/>
            <person name="Ten L.N."/>
            <person name="Im W.T."/>
        </authorList>
    </citation>
    <scope>NUCLEOTIDE SEQUENCE [LARGE SCALE GENOMIC DNA]</scope>
    <source>
        <strain evidence="2 3">KCTC 13059</strain>
    </source>
</reference>